<dbReference type="SUPFAM" id="SSF52540">
    <property type="entry name" value="P-loop containing nucleoside triphosphate hydrolases"/>
    <property type="match status" value="1"/>
</dbReference>
<keyword evidence="1" id="KW-0802">TPR repeat</keyword>
<dbReference type="InterPro" id="IPR011990">
    <property type="entry name" value="TPR-like_helical_dom_sf"/>
</dbReference>
<proteinExistence type="predicted"/>
<dbReference type="SMART" id="SM00028">
    <property type="entry name" value="TPR"/>
    <property type="match status" value="7"/>
</dbReference>
<feature type="domain" description="Bacterial transcriptional activator" evidence="2">
    <location>
        <begin position="922"/>
        <end position="1064"/>
    </location>
</feature>
<accession>A0A0S7YDS8</accession>
<dbReference type="Gene3D" id="3.40.50.300">
    <property type="entry name" value="P-loop containing nucleotide triphosphate hydrolases"/>
    <property type="match status" value="1"/>
</dbReference>
<dbReference type="PROSITE" id="PS50005">
    <property type="entry name" value="TPR"/>
    <property type="match status" value="1"/>
</dbReference>
<evidence type="ECO:0000256" key="1">
    <source>
        <dbReference type="PROSITE-ProRule" id="PRU00339"/>
    </source>
</evidence>
<evidence type="ECO:0000313" key="4">
    <source>
        <dbReference type="Proteomes" id="UP000051012"/>
    </source>
</evidence>
<dbReference type="Proteomes" id="UP000051012">
    <property type="component" value="Unassembled WGS sequence"/>
</dbReference>
<dbReference type="Pfam" id="PF13181">
    <property type="entry name" value="TPR_8"/>
    <property type="match status" value="2"/>
</dbReference>
<dbReference type="Pfam" id="PF25873">
    <property type="entry name" value="WHD_MalT"/>
    <property type="match status" value="1"/>
</dbReference>
<dbReference type="EMBL" id="LJNI01000047">
    <property type="protein sequence ID" value="KPJ72935.1"/>
    <property type="molecule type" value="Genomic_DNA"/>
</dbReference>
<sequence length="1065" mass="124690">MTKEKLEMILLSKLQAPEIKTKTLRRERLLNLLSKNLNKKVISLCAAAGYGKTTLLYQFLSSKKIPNIYYHLEKTDAEPAVFLEYLVAGVRKIIPNFGKKTEGLSRYFNSPQKYREIIIGTFINEIIESIKKDVFIILEDYHLLDSSEQIDKILEYILEHLPPHLHFIITSRTKPSMSLLLMRARDELFELTTQHLRFTKDEIRHLFGKVYATPLKEPEIKWVERYSEGWPTSLRLILQSFDYSEDVISFEQVRKVLESHRESRSTVFNYFAEEIYNRESKEIQQFLIDCSVLEWVTPGLCDTVTGRSDSANILSRLTDRNMFLFRIPQLGYRFHNLFRNFLYSKLSDINRGKRIYHRAANFYSRENQLEEAVKFYLQAEEYDKAASIIERIGYNLIEQGKSAIICSYIEQIPSSIHDQQSELLILHGRSLLHSDRFDEAKNIFLKTAKMLKNCVRNRAKHASVLNDLGLINLEQGKLSVAKNWLNKALNICPRSAKITKSAILGNLAQLNFYLGMSSKNLSKITECFEKAWGLVKKDPHMSHLAILNNWAIIEQSFGNIKQAYPKMHEIVEYLEDNYDPHCGVAFFNAANTSLSLGYIKEAKSILDSGIKVCTPYNDQLSMASLWLGYARLNQELGDIVKAKQFVHKSLEIFEQIGIGRNIINAHQRACKIHIKAGDLNGAEKHLSRIWDLKKSIADMESISPRLLEAELRIVQGKFNESKEILLDLLRLAQKYKLIFKLFSIYIELCKVFYYQEKMSETTSYLKQALNISHEKGYDYLLSKELQKEKWMLPKIMRENIEKKYIMSIIKKSKLNIHWVDAFLFNVPRIFIDDYEIKDRLWETIKAKKLLFYLLYQKDEKITFDSIISVFWPNASHASARFSLRKARQHIRKAFKSGANKFGDLIEFNKDLYQITPKVSIALDTEEFQSLVTQAKKLEIRDGNLESCLRRAISIYKDGFAVGWYDAWVEELRQYYNGLYEECLKMLADFYLRKNKFNEVILWYKKLISLNFYEEEYHRKLMKAYAKLEKYKKMTQDFEKLKDVLKKELGANPQKETTNLFKSLIK</sequence>
<evidence type="ECO:0000313" key="3">
    <source>
        <dbReference type="EMBL" id="KPJ72935.1"/>
    </source>
</evidence>
<dbReference type="PANTHER" id="PTHR35807:SF2">
    <property type="entry name" value="TRANSCRIPTIONAL ACTIVATOR DOMAIN"/>
    <property type="match status" value="1"/>
</dbReference>
<protein>
    <recommendedName>
        <fullName evidence="2">Bacterial transcriptional activator domain-containing protein</fullName>
    </recommendedName>
</protein>
<dbReference type="InterPro" id="IPR005158">
    <property type="entry name" value="BTAD"/>
</dbReference>
<dbReference type="InterPro" id="IPR019734">
    <property type="entry name" value="TPR_rpt"/>
</dbReference>
<dbReference type="PANTHER" id="PTHR35807">
    <property type="entry name" value="TRANSCRIPTIONAL REGULATOR REDD-RELATED"/>
    <property type="match status" value="1"/>
</dbReference>
<dbReference type="Gene3D" id="1.10.10.10">
    <property type="entry name" value="Winged helix-like DNA-binding domain superfamily/Winged helix DNA-binding domain"/>
    <property type="match status" value="1"/>
</dbReference>
<comment type="caution">
    <text evidence="3">The sequence shown here is derived from an EMBL/GenBank/DDBJ whole genome shotgun (WGS) entry which is preliminary data.</text>
</comment>
<feature type="repeat" description="TPR" evidence="1">
    <location>
        <begin position="462"/>
        <end position="495"/>
    </location>
</feature>
<dbReference type="Pfam" id="PF03704">
    <property type="entry name" value="BTAD"/>
    <property type="match status" value="1"/>
</dbReference>
<reference evidence="3 4" key="1">
    <citation type="journal article" date="2015" name="Microbiome">
        <title>Genomic resolution of linkages in carbon, nitrogen, and sulfur cycling among widespread estuary sediment bacteria.</title>
        <authorList>
            <person name="Baker B.J."/>
            <person name="Lazar C.S."/>
            <person name="Teske A.P."/>
            <person name="Dick G.J."/>
        </authorList>
    </citation>
    <scope>NUCLEOTIDE SEQUENCE [LARGE SCALE GENOMIC DNA]</scope>
    <source>
        <strain evidence="3">DG_78</strain>
    </source>
</reference>
<dbReference type="InterPro" id="IPR036388">
    <property type="entry name" value="WH-like_DNA-bd_sf"/>
</dbReference>
<dbReference type="AlphaFoldDB" id="A0A0S7YDS8"/>
<evidence type="ECO:0000259" key="2">
    <source>
        <dbReference type="SMART" id="SM01043"/>
    </source>
</evidence>
<dbReference type="InterPro" id="IPR059106">
    <property type="entry name" value="WHD_MalT"/>
</dbReference>
<dbReference type="InterPro" id="IPR051677">
    <property type="entry name" value="AfsR-DnrI-RedD_regulator"/>
</dbReference>
<dbReference type="SMART" id="SM01043">
    <property type="entry name" value="BTAD"/>
    <property type="match status" value="1"/>
</dbReference>
<dbReference type="SUPFAM" id="SSF48452">
    <property type="entry name" value="TPR-like"/>
    <property type="match status" value="3"/>
</dbReference>
<name>A0A0S7YDS8_UNCT6</name>
<dbReference type="InterPro" id="IPR027417">
    <property type="entry name" value="P-loop_NTPase"/>
</dbReference>
<organism evidence="3 4">
    <name type="scientific">candidate division TA06 bacterium DG_78</name>
    <dbReference type="NCBI Taxonomy" id="1703772"/>
    <lineage>
        <taxon>Bacteria</taxon>
        <taxon>Bacteria division TA06</taxon>
    </lineage>
</organism>
<dbReference type="Gene3D" id="1.25.40.10">
    <property type="entry name" value="Tetratricopeptide repeat domain"/>
    <property type="match status" value="3"/>
</dbReference>
<gene>
    <name evidence="3" type="ORF">AMJ52_04555</name>
</gene>